<dbReference type="AlphaFoldDB" id="A0A8S3GM69"/>
<evidence type="ECO:0000313" key="4">
    <source>
        <dbReference type="EMBL" id="CAF5229218.1"/>
    </source>
</evidence>
<comment type="caution">
    <text evidence="2">The sequence shown here is derived from an EMBL/GenBank/DDBJ whole genome shotgun (WGS) entry which is preliminary data.</text>
</comment>
<dbReference type="InterPro" id="IPR001394">
    <property type="entry name" value="Peptidase_C19_UCH"/>
</dbReference>
<evidence type="ECO:0000259" key="1">
    <source>
        <dbReference type="PROSITE" id="PS50235"/>
    </source>
</evidence>
<dbReference type="EMBL" id="CAJOBJ010384068">
    <property type="protein sequence ID" value="CAF5228447.1"/>
    <property type="molecule type" value="Genomic_DNA"/>
</dbReference>
<dbReference type="GO" id="GO:0004843">
    <property type="term" value="F:cysteine-type deubiquitinase activity"/>
    <property type="evidence" value="ECO:0007669"/>
    <property type="project" value="InterPro"/>
</dbReference>
<accession>A0A8S3GM69</accession>
<dbReference type="Proteomes" id="UP000681720">
    <property type="component" value="Unassembled WGS sequence"/>
</dbReference>
<dbReference type="Pfam" id="PF00443">
    <property type="entry name" value="UCH"/>
    <property type="match status" value="1"/>
</dbReference>
<dbReference type="InterPro" id="IPR038765">
    <property type="entry name" value="Papain-like_cys_pep_sf"/>
</dbReference>
<proteinExistence type="predicted"/>
<protein>
    <recommendedName>
        <fullName evidence="1">USP domain-containing protein</fullName>
    </recommendedName>
</protein>
<evidence type="ECO:0000313" key="3">
    <source>
        <dbReference type="EMBL" id="CAF5228447.1"/>
    </source>
</evidence>
<gene>
    <name evidence="2" type="ORF">BYL167_LOCUS76408</name>
    <name evidence="3" type="ORF">GIL414_LOCUS88155</name>
    <name evidence="4" type="ORF">SMN809_LOCUS86138</name>
</gene>
<evidence type="ECO:0000313" key="5">
    <source>
        <dbReference type="Proteomes" id="UP000681967"/>
    </source>
</evidence>
<dbReference type="Gene3D" id="3.90.70.10">
    <property type="entry name" value="Cysteine proteinases"/>
    <property type="match status" value="1"/>
</dbReference>
<dbReference type="InterPro" id="IPR028889">
    <property type="entry name" value="USP"/>
</dbReference>
<dbReference type="Proteomes" id="UP000681967">
    <property type="component" value="Unassembled WGS sequence"/>
</dbReference>
<dbReference type="GO" id="GO:0016579">
    <property type="term" value="P:protein deubiquitination"/>
    <property type="evidence" value="ECO:0007669"/>
    <property type="project" value="InterPro"/>
</dbReference>
<dbReference type="Proteomes" id="UP000676336">
    <property type="component" value="Unassembled WGS sequence"/>
</dbReference>
<sequence length="129" mass="14753">MEQPCSSSHMNIREVFISLIQSMQSGRYKCVTPHELKQYIGRTSSIFSDNGQKDSHEFMNSLLNAIGAVDSSSEFVKLFRIHTKSLVTCSKCQQTDNTDETTTFLPLTIPERISYDDDNILLEHLIRDF</sequence>
<dbReference type="CDD" id="cd02257">
    <property type="entry name" value="Peptidase_C19"/>
    <property type="match status" value="1"/>
</dbReference>
<dbReference type="PROSITE" id="PS50235">
    <property type="entry name" value="USP_3"/>
    <property type="match status" value="1"/>
</dbReference>
<dbReference type="EMBL" id="CAJOBH010275556">
    <property type="protein sequence ID" value="CAF5167772.1"/>
    <property type="molecule type" value="Genomic_DNA"/>
</dbReference>
<name>A0A8S3GM69_9BILA</name>
<reference evidence="2" key="1">
    <citation type="submission" date="2021-02" db="EMBL/GenBank/DDBJ databases">
        <authorList>
            <person name="Nowell W R."/>
        </authorList>
    </citation>
    <scope>NUCLEOTIDE SEQUENCE</scope>
</reference>
<feature type="non-terminal residue" evidence="2">
    <location>
        <position position="129"/>
    </location>
</feature>
<feature type="domain" description="USP" evidence="1">
    <location>
        <begin position="1"/>
        <end position="129"/>
    </location>
</feature>
<dbReference type="EMBL" id="CAJOBI010368954">
    <property type="protein sequence ID" value="CAF5229218.1"/>
    <property type="molecule type" value="Genomic_DNA"/>
</dbReference>
<dbReference type="SUPFAM" id="SSF54001">
    <property type="entry name" value="Cysteine proteinases"/>
    <property type="match status" value="1"/>
</dbReference>
<organism evidence="2 5">
    <name type="scientific">Rotaria magnacalcarata</name>
    <dbReference type="NCBI Taxonomy" id="392030"/>
    <lineage>
        <taxon>Eukaryota</taxon>
        <taxon>Metazoa</taxon>
        <taxon>Spiralia</taxon>
        <taxon>Gnathifera</taxon>
        <taxon>Rotifera</taxon>
        <taxon>Eurotatoria</taxon>
        <taxon>Bdelloidea</taxon>
        <taxon>Philodinida</taxon>
        <taxon>Philodinidae</taxon>
        <taxon>Rotaria</taxon>
    </lineage>
</organism>
<evidence type="ECO:0000313" key="2">
    <source>
        <dbReference type="EMBL" id="CAF5167772.1"/>
    </source>
</evidence>